<dbReference type="OrthoDB" id="6179at2"/>
<dbReference type="CDD" id="cd00882">
    <property type="entry name" value="Ras_like_GTPase"/>
    <property type="match status" value="1"/>
</dbReference>
<evidence type="ECO:0000256" key="1">
    <source>
        <dbReference type="PIRNR" id="PIRNR036409"/>
    </source>
</evidence>
<organism evidence="2 3">
    <name type="scientific">Acetobacterium bakii</name>
    <dbReference type="NCBI Taxonomy" id="52689"/>
    <lineage>
        <taxon>Bacteria</taxon>
        <taxon>Bacillati</taxon>
        <taxon>Bacillota</taxon>
        <taxon>Clostridia</taxon>
        <taxon>Eubacteriales</taxon>
        <taxon>Eubacteriaceae</taxon>
        <taxon>Acetobacterium</taxon>
    </lineage>
</organism>
<dbReference type="InterPro" id="IPR012381">
    <property type="entry name" value="EutP_PduV"/>
</dbReference>
<dbReference type="STRING" id="52689.AKG39_04845"/>
<reference evidence="3" key="1">
    <citation type="submission" date="2015-07" db="EMBL/GenBank/DDBJ databases">
        <title>Draft genome sequence of Acetobacterium bakii DSM 8293, a potential psychrophilic chemical producer through syngas fermentation.</title>
        <authorList>
            <person name="Song Y."/>
            <person name="Hwang S."/>
            <person name="Cho B.-K."/>
        </authorList>
    </citation>
    <scope>NUCLEOTIDE SEQUENCE [LARGE SCALE GENOMIC DNA]</scope>
    <source>
        <strain evidence="3">DSM 8239</strain>
    </source>
</reference>
<comment type="similarity">
    <text evidence="1">Belongs to the EutP/PduV family.</text>
</comment>
<dbReference type="Pfam" id="PF10662">
    <property type="entry name" value="PduV-EutP"/>
    <property type="match status" value="1"/>
</dbReference>
<dbReference type="AlphaFoldDB" id="A0A0L6U2L4"/>
<dbReference type="Gene3D" id="3.40.50.300">
    <property type="entry name" value="P-loop containing nucleotide triphosphate hydrolases"/>
    <property type="match status" value="1"/>
</dbReference>
<dbReference type="GO" id="GO:0005524">
    <property type="term" value="F:ATP binding"/>
    <property type="evidence" value="ECO:0007669"/>
    <property type="project" value="UniProtKB-UniRule"/>
</dbReference>
<evidence type="ECO:0000313" key="2">
    <source>
        <dbReference type="EMBL" id="KNZ42759.1"/>
    </source>
</evidence>
<dbReference type="GO" id="GO:0006576">
    <property type="term" value="P:biogenic amine metabolic process"/>
    <property type="evidence" value="ECO:0007669"/>
    <property type="project" value="InterPro"/>
</dbReference>
<dbReference type="EMBL" id="LGYO01000009">
    <property type="protein sequence ID" value="KNZ42759.1"/>
    <property type="molecule type" value="Genomic_DNA"/>
</dbReference>
<dbReference type="InterPro" id="IPR027417">
    <property type="entry name" value="P-loop_NTPase"/>
</dbReference>
<proteinExistence type="inferred from homology"/>
<dbReference type="Proteomes" id="UP000036873">
    <property type="component" value="Unassembled WGS sequence"/>
</dbReference>
<accession>A0A0L6U2L4</accession>
<dbReference type="PIRSF" id="PIRSF036409">
    <property type="entry name" value="EutP_PduV"/>
    <property type="match status" value="1"/>
</dbReference>
<keyword evidence="1" id="KW-0547">Nucleotide-binding</keyword>
<evidence type="ECO:0000313" key="3">
    <source>
        <dbReference type="Proteomes" id="UP000036873"/>
    </source>
</evidence>
<dbReference type="PANTHER" id="PTHR40453:SF1">
    <property type="entry name" value="PROTEIN YOEF"/>
    <property type="match status" value="1"/>
</dbReference>
<gene>
    <name evidence="2" type="ORF">AKG39_04845</name>
</gene>
<comment type="caution">
    <text evidence="2">The sequence shown here is derived from an EMBL/GenBank/DDBJ whole genome shotgun (WGS) entry which is preliminary data.</text>
</comment>
<dbReference type="RefSeq" id="WP_050739240.1">
    <property type="nucleotide sequence ID" value="NZ_LGYO01000009.1"/>
</dbReference>
<dbReference type="PANTHER" id="PTHR40453">
    <property type="entry name" value="PROTEIN YOEF"/>
    <property type="match status" value="1"/>
</dbReference>
<sequence>MANNKNRISLIGRIGCGKTTLFQRLTNEFIAYGKTQQVTYSDHFIDTPGEFVELPCFRPQAINVTCDSGLIILINSSTDHQNSVPPNFVCTYNIPVIGVITKIDHRHCDLKRSYRYLTYAGILPENIYPISAITGDGIIELKTIIQKYVSFEH</sequence>
<name>A0A0L6U2L4_9FIRM</name>
<dbReference type="SUPFAM" id="SSF52540">
    <property type="entry name" value="P-loop containing nucleoside triphosphate hydrolases"/>
    <property type="match status" value="1"/>
</dbReference>
<keyword evidence="3" id="KW-1185">Reference proteome</keyword>
<protein>
    <submittedName>
        <fullName evidence="2">Ethanolamine utilization protein EutP</fullName>
    </submittedName>
</protein>